<keyword evidence="8" id="KW-1185">Reference proteome</keyword>
<evidence type="ECO:0000313" key="7">
    <source>
        <dbReference type="EMBL" id="MFC3106702.1"/>
    </source>
</evidence>
<comment type="similarity">
    <text evidence="1">Belongs to the transposase 7 family.</text>
</comment>
<dbReference type="NCBIfam" id="NF033527">
    <property type="entry name" value="transpos_Tn3"/>
    <property type="match status" value="1"/>
</dbReference>
<accession>A0ABV7EV92</accession>
<evidence type="ECO:0000259" key="6">
    <source>
        <dbReference type="Pfam" id="PF13700"/>
    </source>
</evidence>
<dbReference type="PROSITE" id="PS00435">
    <property type="entry name" value="PEROXIDASE_1"/>
    <property type="match status" value="1"/>
</dbReference>
<keyword evidence="2" id="KW-0815">Transposition</keyword>
<keyword evidence="3" id="KW-0238">DNA-binding</keyword>
<evidence type="ECO:0000313" key="8">
    <source>
        <dbReference type="Proteomes" id="UP001595530"/>
    </source>
</evidence>
<dbReference type="Pfam" id="PF01526">
    <property type="entry name" value="DDE_Tnp_Tn3"/>
    <property type="match status" value="1"/>
</dbReference>
<dbReference type="InterPro" id="IPR002513">
    <property type="entry name" value="Tn3_Tnp_DDE_dom"/>
</dbReference>
<evidence type="ECO:0000256" key="1">
    <source>
        <dbReference type="ARBA" id="ARBA00009402"/>
    </source>
</evidence>
<reference evidence="8" key="1">
    <citation type="journal article" date="2019" name="Int. J. Syst. Evol. Microbiol.">
        <title>The Global Catalogue of Microorganisms (GCM) 10K type strain sequencing project: providing services to taxonomists for standard genome sequencing and annotation.</title>
        <authorList>
            <consortium name="The Broad Institute Genomics Platform"/>
            <consortium name="The Broad Institute Genome Sequencing Center for Infectious Disease"/>
            <person name="Wu L."/>
            <person name="Ma J."/>
        </authorList>
    </citation>
    <scope>NUCLEOTIDE SEQUENCE [LARGE SCALE GENOMIC DNA]</scope>
    <source>
        <strain evidence="8">KCTC 42986</strain>
    </source>
</reference>
<name>A0ABV7EV92_9BURK</name>
<proteinExistence type="inferred from homology"/>
<organism evidence="7 8">
    <name type="scientific">Undibacterium arcticum</name>
    <dbReference type="NCBI Taxonomy" id="1762892"/>
    <lineage>
        <taxon>Bacteria</taxon>
        <taxon>Pseudomonadati</taxon>
        <taxon>Pseudomonadota</taxon>
        <taxon>Betaproteobacteria</taxon>
        <taxon>Burkholderiales</taxon>
        <taxon>Oxalobacteraceae</taxon>
        <taxon>Undibacterium</taxon>
    </lineage>
</organism>
<feature type="domain" description="Tn3 transposase DDE" evidence="5">
    <location>
        <begin position="568"/>
        <end position="954"/>
    </location>
</feature>
<evidence type="ECO:0000256" key="3">
    <source>
        <dbReference type="ARBA" id="ARBA00023125"/>
    </source>
</evidence>
<evidence type="ECO:0000256" key="4">
    <source>
        <dbReference type="ARBA" id="ARBA00023172"/>
    </source>
</evidence>
<dbReference type="InterPro" id="IPR019793">
    <property type="entry name" value="Peroxidases_heam-ligand_BS"/>
</dbReference>
<evidence type="ECO:0000259" key="5">
    <source>
        <dbReference type="Pfam" id="PF01526"/>
    </source>
</evidence>
<dbReference type="RefSeq" id="WP_390330671.1">
    <property type="nucleotide sequence ID" value="NZ_JBHRTP010000005.1"/>
</dbReference>
<keyword evidence="4" id="KW-0233">DNA recombination</keyword>
<comment type="caution">
    <text evidence="7">The sequence shown here is derived from an EMBL/GenBank/DDBJ whole genome shotgun (WGS) entry which is preliminary data.</text>
</comment>
<protein>
    <submittedName>
        <fullName evidence="7">Tn3 family transposase</fullName>
    </submittedName>
</protein>
<gene>
    <name evidence="7" type="ORF">ACFOFO_01785</name>
</gene>
<dbReference type="EMBL" id="JBHRTP010000005">
    <property type="protein sequence ID" value="MFC3106702.1"/>
    <property type="molecule type" value="Genomic_DNA"/>
</dbReference>
<dbReference type="Pfam" id="PF13700">
    <property type="entry name" value="DUF4158"/>
    <property type="match status" value="1"/>
</dbReference>
<feature type="domain" description="DUF4158" evidence="6">
    <location>
        <begin position="14"/>
        <end position="168"/>
    </location>
</feature>
<evidence type="ECO:0000256" key="2">
    <source>
        <dbReference type="ARBA" id="ARBA00022578"/>
    </source>
</evidence>
<dbReference type="Proteomes" id="UP001595530">
    <property type="component" value="Unassembled WGS sequence"/>
</dbReference>
<dbReference type="InterPro" id="IPR025296">
    <property type="entry name" value="DUF4158"/>
</dbReference>
<dbReference type="InterPro" id="IPR047653">
    <property type="entry name" value="Tn3-like_transpos"/>
</dbReference>
<sequence length="978" mass="110076">MTSYEFRYVGASTLPSRLSDFDLAQYFQLTQADVAALKNEFRADRRAGAAVLLLFLRAAGRPLDQLATIPRVLLRYVGQALSVTTPTIASLRAIYKRSQTFYAHQLWTKEYLELKDVDQATSDQLAAYLQAQANEVVSVDELVTSAQQWLFERQLLIPSDRQIRDLARKCYESVEKNIYATIVSAISATALSHCRNIVYQTRQGDTITALEWLKAPPKRHSPGTFSETLDKIAFLKQLSVHEWPLDEIPLEKQRGYAQQIHARRPAKSKELKDSTVIIELVFFLRVTLFELSDSAVYQSGRRASDLVRHAYNKTQAKQARSSVTYRERLLSIKSLVQDTSVPAEDRLAQIGELLADIGDKPTSSHAAHVRETLTEDATRVRNLLHSLENLNLQGRANEDSLANLAKLQEFYVGKVTELPMDQAFATDKSWSDLVNDPDRKRAFQALEASTMMGLRKGLRRGSVWVAHSLSYRERDQMLIPPKIWELERDRHLSILGLPKDPDQFLEPLLRNIEAGLAAVAEAKEKGVVSIDADGTIHLPKLEALPDDVVPKRTLDLMFKEIGDVQLPDLMLEVDAHTNFSETLLGRRAKDEHELVALYAALIAHGTEIDAKSVAAMTPQLDPAHVSTAMRALEAPSRLRRANEQVVEFQMKQAIVGLWGGGKTASSDMMSIDVSKHLWNARVDPRRRSHAVGIYTHVLDQYGIIYDQPIVLNERQAGPAIAGTVHYNNSEERVRVSLLAVDTHGYTNPGMAIAKLSGFDLCPQLRNLAERKLFLPRKLVAPDALDLVVVREVSLTAIRKGWDELLRVVASIRSGRVSANVALQRFGSAAQGDPIHQAADYLGRLLRTLFLCDYFSNIEFRREIHTILNRGESVHLLQRAVYYGKVPPERGRRPDEMIAISGSHTLLTNLVLAWNTHKMQETVDRWRKTGRVIDDGWLRRMGPGHFAHVNFRGTFRFGVARYADMLLQRPTTSKPAKFA</sequence>